<reference evidence="1 2" key="2">
    <citation type="journal article" date="2022" name="Mol. Biol. Evol.">
        <title>Comparative Genomics Reveals Insights into the Divergent Evolution of Astigmatic Mites and Household Pest Adaptations.</title>
        <authorList>
            <person name="Xiong Q."/>
            <person name="Wan A.T."/>
            <person name="Liu X."/>
            <person name="Fung C.S."/>
            <person name="Xiao X."/>
            <person name="Malainual N."/>
            <person name="Hou J."/>
            <person name="Wang L."/>
            <person name="Wang M."/>
            <person name="Yang K.Y."/>
            <person name="Cui Y."/>
            <person name="Leung E.L."/>
            <person name="Nong W."/>
            <person name="Shin S.K."/>
            <person name="Au S.W."/>
            <person name="Jeong K.Y."/>
            <person name="Chew F.T."/>
            <person name="Hui J.H."/>
            <person name="Leung T.F."/>
            <person name="Tungtrongchitr A."/>
            <person name="Zhong N."/>
            <person name="Liu Z."/>
            <person name="Tsui S.K."/>
        </authorList>
    </citation>
    <scope>NUCLEOTIDE SEQUENCE [LARGE SCALE GENOMIC DNA]</scope>
    <source>
        <strain evidence="1">Derp</strain>
    </source>
</reference>
<comment type="caution">
    <text evidence="1">The sequence shown here is derived from an EMBL/GenBank/DDBJ whole genome shotgun (WGS) entry which is preliminary data.</text>
</comment>
<organism evidence="1 2">
    <name type="scientific">Dermatophagoides pteronyssinus</name>
    <name type="common">European house dust mite</name>
    <dbReference type="NCBI Taxonomy" id="6956"/>
    <lineage>
        <taxon>Eukaryota</taxon>
        <taxon>Metazoa</taxon>
        <taxon>Ecdysozoa</taxon>
        <taxon>Arthropoda</taxon>
        <taxon>Chelicerata</taxon>
        <taxon>Arachnida</taxon>
        <taxon>Acari</taxon>
        <taxon>Acariformes</taxon>
        <taxon>Sarcoptiformes</taxon>
        <taxon>Astigmata</taxon>
        <taxon>Psoroptidia</taxon>
        <taxon>Analgoidea</taxon>
        <taxon>Pyroglyphidae</taxon>
        <taxon>Dermatophagoidinae</taxon>
        <taxon>Dermatophagoides</taxon>
    </lineage>
</organism>
<dbReference type="EMBL" id="NJHN03000102">
    <property type="protein sequence ID" value="KAH9414955.1"/>
    <property type="molecule type" value="Genomic_DNA"/>
</dbReference>
<keyword evidence="2" id="KW-1185">Reference proteome</keyword>
<protein>
    <submittedName>
        <fullName evidence="1">Uncharacterized protein</fullName>
    </submittedName>
</protein>
<evidence type="ECO:0000313" key="2">
    <source>
        <dbReference type="Proteomes" id="UP000887458"/>
    </source>
</evidence>
<gene>
    <name evidence="1" type="ORF">DERP_014124</name>
</gene>
<name>A0ABQ8IXD2_DERPT</name>
<reference evidence="1 2" key="1">
    <citation type="journal article" date="2018" name="J. Allergy Clin. Immunol.">
        <title>High-quality assembly of Dermatophagoides pteronyssinus genome and transcriptome reveals a wide range of novel allergens.</title>
        <authorList>
            <person name="Liu X.Y."/>
            <person name="Yang K.Y."/>
            <person name="Wang M.Q."/>
            <person name="Kwok J.S."/>
            <person name="Zeng X."/>
            <person name="Yang Z."/>
            <person name="Xiao X.J."/>
            <person name="Lau C.P."/>
            <person name="Li Y."/>
            <person name="Huang Z.M."/>
            <person name="Ba J.G."/>
            <person name="Yim A.K."/>
            <person name="Ouyang C.Y."/>
            <person name="Ngai S.M."/>
            <person name="Chan T.F."/>
            <person name="Leung E.L."/>
            <person name="Liu L."/>
            <person name="Liu Z.G."/>
            <person name="Tsui S.K."/>
        </authorList>
    </citation>
    <scope>NUCLEOTIDE SEQUENCE [LARGE SCALE GENOMIC DNA]</scope>
    <source>
        <strain evidence="1">Derp</strain>
    </source>
</reference>
<sequence length="66" mass="7456">MNRILRQQKSTSNEVLDFAILNPFMSPIIIATAVSFHSLSLSIIICSKANNSDSVIMHILSLFYHY</sequence>
<accession>A0ABQ8IXD2</accession>
<proteinExistence type="predicted"/>
<dbReference type="Proteomes" id="UP000887458">
    <property type="component" value="Unassembled WGS sequence"/>
</dbReference>
<evidence type="ECO:0000313" key="1">
    <source>
        <dbReference type="EMBL" id="KAH9414955.1"/>
    </source>
</evidence>